<evidence type="ECO:0000259" key="1">
    <source>
        <dbReference type="PROSITE" id="PS50097"/>
    </source>
</evidence>
<dbReference type="EMBL" id="JABSTV010001250">
    <property type="protein sequence ID" value="KAH7957413.1"/>
    <property type="molecule type" value="Genomic_DNA"/>
</dbReference>
<dbReference type="VEuPathDB" id="VectorBase:RSAN_044163"/>
<protein>
    <recommendedName>
        <fullName evidence="1">BTB domain-containing protein</fullName>
    </recommendedName>
</protein>
<dbReference type="InterPro" id="IPR011333">
    <property type="entry name" value="SKP1/BTB/POZ_sf"/>
</dbReference>
<gene>
    <name evidence="2" type="ORF">HPB52_018591</name>
</gene>
<organism evidence="2 3">
    <name type="scientific">Rhipicephalus sanguineus</name>
    <name type="common">Brown dog tick</name>
    <name type="synonym">Ixodes sanguineus</name>
    <dbReference type="NCBI Taxonomy" id="34632"/>
    <lineage>
        <taxon>Eukaryota</taxon>
        <taxon>Metazoa</taxon>
        <taxon>Ecdysozoa</taxon>
        <taxon>Arthropoda</taxon>
        <taxon>Chelicerata</taxon>
        <taxon>Arachnida</taxon>
        <taxon>Acari</taxon>
        <taxon>Parasitiformes</taxon>
        <taxon>Ixodida</taxon>
        <taxon>Ixodoidea</taxon>
        <taxon>Ixodidae</taxon>
        <taxon>Rhipicephalinae</taxon>
        <taxon>Rhipicephalus</taxon>
        <taxon>Rhipicephalus</taxon>
    </lineage>
</organism>
<feature type="domain" description="BTB" evidence="1">
    <location>
        <begin position="59"/>
        <end position="126"/>
    </location>
</feature>
<reference evidence="2" key="2">
    <citation type="submission" date="2021-09" db="EMBL/GenBank/DDBJ databases">
        <authorList>
            <person name="Jia N."/>
            <person name="Wang J."/>
            <person name="Shi W."/>
            <person name="Du L."/>
            <person name="Sun Y."/>
            <person name="Zhan W."/>
            <person name="Jiang J."/>
            <person name="Wang Q."/>
            <person name="Zhang B."/>
            <person name="Ji P."/>
            <person name="Sakyi L.B."/>
            <person name="Cui X."/>
            <person name="Yuan T."/>
            <person name="Jiang B."/>
            <person name="Yang W."/>
            <person name="Lam T.T.-Y."/>
            <person name="Chang Q."/>
            <person name="Ding S."/>
            <person name="Wang X."/>
            <person name="Zhu J."/>
            <person name="Ruan X."/>
            <person name="Zhao L."/>
            <person name="Wei J."/>
            <person name="Que T."/>
            <person name="Du C."/>
            <person name="Cheng J."/>
            <person name="Dai P."/>
            <person name="Han X."/>
            <person name="Huang E."/>
            <person name="Gao Y."/>
            <person name="Liu J."/>
            <person name="Shao H."/>
            <person name="Ye R."/>
            <person name="Li L."/>
            <person name="Wei W."/>
            <person name="Wang X."/>
            <person name="Wang C."/>
            <person name="Huo Q."/>
            <person name="Li W."/>
            <person name="Guo W."/>
            <person name="Chen H."/>
            <person name="Chen S."/>
            <person name="Zhou L."/>
            <person name="Zhou L."/>
            <person name="Ni X."/>
            <person name="Tian J."/>
            <person name="Zhou Y."/>
            <person name="Sheng Y."/>
            <person name="Liu T."/>
            <person name="Pan Y."/>
            <person name="Xia L."/>
            <person name="Li J."/>
            <person name="Zhao F."/>
            <person name="Cao W."/>
        </authorList>
    </citation>
    <scope>NUCLEOTIDE SEQUENCE</scope>
    <source>
        <strain evidence="2">Rsan-2018</strain>
        <tissue evidence="2">Larvae</tissue>
    </source>
</reference>
<dbReference type="InterPro" id="IPR000210">
    <property type="entry name" value="BTB/POZ_dom"/>
</dbReference>
<dbReference type="Gene3D" id="3.30.710.10">
    <property type="entry name" value="Potassium Channel Kv1.1, Chain A"/>
    <property type="match status" value="1"/>
</dbReference>
<dbReference type="PROSITE" id="PS50097">
    <property type="entry name" value="BTB"/>
    <property type="match status" value="1"/>
</dbReference>
<evidence type="ECO:0000313" key="3">
    <source>
        <dbReference type="Proteomes" id="UP000821837"/>
    </source>
</evidence>
<reference evidence="2" key="1">
    <citation type="journal article" date="2020" name="Cell">
        <title>Large-Scale Comparative Analyses of Tick Genomes Elucidate Their Genetic Diversity and Vector Capacities.</title>
        <authorList>
            <consortium name="Tick Genome and Microbiome Consortium (TIGMIC)"/>
            <person name="Jia N."/>
            <person name="Wang J."/>
            <person name="Shi W."/>
            <person name="Du L."/>
            <person name="Sun Y."/>
            <person name="Zhan W."/>
            <person name="Jiang J.F."/>
            <person name="Wang Q."/>
            <person name="Zhang B."/>
            <person name="Ji P."/>
            <person name="Bell-Sakyi L."/>
            <person name="Cui X.M."/>
            <person name="Yuan T.T."/>
            <person name="Jiang B.G."/>
            <person name="Yang W.F."/>
            <person name="Lam T.T."/>
            <person name="Chang Q.C."/>
            <person name="Ding S.J."/>
            <person name="Wang X.J."/>
            <person name="Zhu J.G."/>
            <person name="Ruan X.D."/>
            <person name="Zhao L."/>
            <person name="Wei J.T."/>
            <person name="Ye R.Z."/>
            <person name="Que T.C."/>
            <person name="Du C.H."/>
            <person name="Zhou Y.H."/>
            <person name="Cheng J.X."/>
            <person name="Dai P.F."/>
            <person name="Guo W.B."/>
            <person name="Han X.H."/>
            <person name="Huang E.J."/>
            <person name="Li L.F."/>
            <person name="Wei W."/>
            <person name="Gao Y.C."/>
            <person name="Liu J.Z."/>
            <person name="Shao H.Z."/>
            <person name="Wang X."/>
            <person name="Wang C.C."/>
            <person name="Yang T.C."/>
            <person name="Huo Q.B."/>
            <person name="Li W."/>
            <person name="Chen H.Y."/>
            <person name="Chen S.E."/>
            <person name="Zhou L.G."/>
            <person name="Ni X.B."/>
            <person name="Tian J.H."/>
            <person name="Sheng Y."/>
            <person name="Liu T."/>
            <person name="Pan Y.S."/>
            <person name="Xia L.Y."/>
            <person name="Li J."/>
            <person name="Zhao F."/>
            <person name="Cao W.C."/>
        </authorList>
    </citation>
    <scope>NUCLEOTIDE SEQUENCE</scope>
    <source>
        <strain evidence="2">Rsan-2018</strain>
    </source>
</reference>
<dbReference type="Pfam" id="PF00651">
    <property type="entry name" value="BTB"/>
    <property type="match status" value="1"/>
</dbReference>
<accession>A0A9D4SYZ3</accession>
<name>A0A9D4SYZ3_RHISA</name>
<dbReference type="AlphaFoldDB" id="A0A9D4SYZ3"/>
<dbReference type="Proteomes" id="UP000821837">
    <property type="component" value="Unassembled WGS sequence"/>
</dbReference>
<dbReference type="SUPFAM" id="SSF54695">
    <property type="entry name" value="POZ domain"/>
    <property type="match status" value="1"/>
</dbReference>
<sequence length="208" mass="23493">MNAADGPAAGEPGNADIITIWSEAENLFKDTGERRDFAPGAAARSMPALREQRKNRDFCDVVFRAPDGSEIWAHRFVVAARYSGCYALFALAKKGLSPEQKWLPPMRVTVDDLSSEMIQLLVDVAYRIPLCDLVGQHNIAEVLELAEKLEVWEEQRPVRGTYDQRRCAVILEDNRLKRTDGDGCIQRLLKWTPPTWPRGRHISRSSCL</sequence>
<evidence type="ECO:0000313" key="2">
    <source>
        <dbReference type="EMBL" id="KAH7957413.1"/>
    </source>
</evidence>
<comment type="caution">
    <text evidence="2">The sequence shown here is derived from an EMBL/GenBank/DDBJ whole genome shotgun (WGS) entry which is preliminary data.</text>
</comment>
<proteinExistence type="predicted"/>
<keyword evidence="3" id="KW-1185">Reference proteome</keyword>